<reference evidence="1" key="1">
    <citation type="submission" date="2014-09" db="EMBL/GenBank/DDBJ databases">
        <authorList>
            <person name="Magalhaes I.L.F."/>
            <person name="Oliveira U."/>
            <person name="Santos F.R."/>
            <person name="Vidigal T.H.D.A."/>
            <person name="Brescovit A.D."/>
            <person name="Santos A.J."/>
        </authorList>
    </citation>
    <scope>NUCLEOTIDE SEQUENCE</scope>
    <source>
        <tissue evidence="1">Shoot tissue taken approximately 20 cm above the soil surface</tissue>
    </source>
</reference>
<accession>A0A0A9C1J5</accession>
<sequence>MAVWTWVPLCCHPVNPFDSLV</sequence>
<dbReference type="AlphaFoldDB" id="A0A0A9C1J5"/>
<evidence type="ECO:0000313" key="1">
    <source>
        <dbReference type="EMBL" id="JAD68338.1"/>
    </source>
</evidence>
<name>A0A0A9C1J5_ARUDO</name>
<proteinExistence type="predicted"/>
<organism evidence="1">
    <name type="scientific">Arundo donax</name>
    <name type="common">Giant reed</name>
    <name type="synonym">Donax arundinaceus</name>
    <dbReference type="NCBI Taxonomy" id="35708"/>
    <lineage>
        <taxon>Eukaryota</taxon>
        <taxon>Viridiplantae</taxon>
        <taxon>Streptophyta</taxon>
        <taxon>Embryophyta</taxon>
        <taxon>Tracheophyta</taxon>
        <taxon>Spermatophyta</taxon>
        <taxon>Magnoliopsida</taxon>
        <taxon>Liliopsida</taxon>
        <taxon>Poales</taxon>
        <taxon>Poaceae</taxon>
        <taxon>PACMAD clade</taxon>
        <taxon>Arundinoideae</taxon>
        <taxon>Arundineae</taxon>
        <taxon>Arundo</taxon>
    </lineage>
</organism>
<protein>
    <submittedName>
        <fullName evidence="1">Uncharacterized protein</fullName>
    </submittedName>
</protein>
<dbReference type="EMBL" id="GBRH01229557">
    <property type="protein sequence ID" value="JAD68338.1"/>
    <property type="molecule type" value="Transcribed_RNA"/>
</dbReference>
<reference evidence="1" key="2">
    <citation type="journal article" date="2015" name="Data Brief">
        <title>Shoot transcriptome of the giant reed, Arundo donax.</title>
        <authorList>
            <person name="Barrero R.A."/>
            <person name="Guerrero F.D."/>
            <person name="Moolhuijzen P."/>
            <person name="Goolsby J.A."/>
            <person name="Tidwell J."/>
            <person name="Bellgard S.E."/>
            <person name="Bellgard M.I."/>
        </authorList>
    </citation>
    <scope>NUCLEOTIDE SEQUENCE</scope>
    <source>
        <tissue evidence="1">Shoot tissue taken approximately 20 cm above the soil surface</tissue>
    </source>
</reference>